<dbReference type="InterPro" id="IPR019257">
    <property type="entry name" value="MeTrfase_dom"/>
</dbReference>
<dbReference type="InterPro" id="IPR051128">
    <property type="entry name" value="EgtD_Methyltrsf_superfamily"/>
</dbReference>
<dbReference type="PANTHER" id="PTHR43397">
    <property type="entry name" value="ERGOTHIONEINE BIOSYNTHESIS PROTEIN 1"/>
    <property type="match status" value="1"/>
</dbReference>
<evidence type="ECO:0000313" key="4">
    <source>
        <dbReference type="EMBL" id="OIQ69316.1"/>
    </source>
</evidence>
<sequence length="325" mass="35332">MKQQSPVSQQRPAAADAAPPALRQAVLDGLFASPKHLPSAYLYDARGSALFERICELPEYYPTRTELAILRRHADEIADCIGAGAVLVEPGCGAGLKTCLLLARMHAPRAYVPIEISATALQASVQAVASRCPKLVIRPLQADFTRAFALPEGLGGTRRVVFFFPGSTIGNFDPQQAQALLARWRLLGGPDAGLLIGVDLRKDPAVLRAAYDDAQGVTAAFNLNLLLRVNREFGADFDPASFAHVARYDEARGRVEMHLQSRKAQTVRVDGQALRFAAGETIHTENSYKYTPDGFAAMARQAGWQEAARWSDDAERFGVQFLRAG</sequence>
<name>A0A1J5PP14_9ZZZZ</name>
<dbReference type="GO" id="GO:0052706">
    <property type="term" value="F:L-histidine N(alpha)-methyltransferase activity"/>
    <property type="evidence" value="ECO:0007669"/>
    <property type="project" value="UniProtKB-EC"/>
</dbReference>
<evidence type="ECO:0000256" key="2">
    <source>
        <dbReference type="ARBA" id="ARBA00022679"/>
    </source>
</evidence>
<dbReference type="PIRSF" id="PIRSF018005">
    <property type="entry name" value="UCP018005"/>
    <property type="match status" value="1"/>
</dbReference>
<accession>A0A1J5PP14</accession>
<protein>
    <submittedName>
        <fullName evidence="4">Histidine-specific methyltransferase EgtD</fullName>
        <ecNumber evidence="4">2.1.1.44</ecNumber>
    </submittedName>
</protein>
<dbReference type="NCBIfam" id="TIGR03438">
    <property type="entry name" value="egtD_ergothio"/>
    <property type="match status" value="1"/>
</dbReference>
<keyword evidence="2 4" id="KW-0808">Transferase</keyword>
<evidence type="ECO:0000259" key="3">
    <source>
        <dbReference type="Pfam" id="PF10017"/>
    </source>
</evidence>
<proteinExistence type="predicted"/>
<evidence type="ECO:0000256" key="1">
    <source>
        <dbReference type="ARBA" id="ARBA00022603"/>
    </source>
</evidence>
<dbReference type="InterPro" id="IPR029063">
    <property type="entry name" value="SAM-dependent_MTases_sf"/>
</dbReference>
<keyword evidence="1 4" id="KW-0489">Methyltransferase</keyword>
<feature type="domain" description="Histidine-specific methyltransferase SAM-dependent" evidence="3">
    <location>
        <begin position="23"/>
        <end position="323"/>
    </location>
</feature>
<dbReference type="Gene3D" id="3.40.50.150">
    <property type="entry name" value="Vaccinia Virus protein VP39"/>
    <property type="match status" value="1"/>
</dbReference>
<dbReference type="InterPro" id="IPR035094">
    <property type="entry name" value="EgtD"/>
</dbReference>
<dbReference type="Pfam" id="PF10017">
    <property type="entry name" value="Methyltransf_33"/>
    <property type="match status" value="1"/>
</dbReference>
<dbReference type="AlphaFoldDB" id="A0A1J5PP14"/>
<dbReference type="PANTHER" id="PTHR43397:SF1">
    <property type="entry name" value="ERGOTHIONEINE BIOSYNTHESIS PROTEIN 1"/>
    <property type="match status" value="1"/>
</dbReference>
<dbReference type="EMBL" id="MLJW01004796">
    <property type="protein sequence ID" value="OIQ69316.1"/>
    <property type="molecule type" value="Genomic_DNA"/>
</dbReference>
<dbReference type="GO" id="GO:0032259">
    <property type="term" value="P:methylation"/>
    <property type="evidence" value="ECO:0007669"/>
    <property type="project" value="UniProtKB-KW"/>
</dbReference>
<gene>
    <name evidence="4" type="primary">egtD_3</name>
    <name evidence="4" type="ORF">GALL_490840</name>
</gene>
<reference evidence="4" key="1">
    <citation type="submission" date="2016-10" db="EMBL/GenBank/DDBJ databases">
        <title>Sequence of Gallionella enrichment culture.</title>
        <authorList>
            <person name="Poehlein A."/>
            <person name="Muehling M."/>
            <person name="Daniel R."/>
        </authorList>
    </citation>
    <scope>NUCLEOTIDE SEQUENCE</scope>
</reference>
<dbReference type="InterPro" id="IPR017804">
    <property type="entry name" value="MeTrfase_EgtD-like"/>
</dbReference>
<dbReference type="SUPFAM" id="SSF53335">
    <property type="entry name" value="S-adenosyl-L-methionine-dependent methyltransferases"/>
    <property type="match status" value="1"/>
</dbReference>
<organism evidence="4">
    <name type="scientific">mine drainage metagenome</name>
    <dbReference type="NCBI Taxonomy" id="410659"/>
    <lineage>
        <taxon>unclassified sequences</taxon>
        <taxon>metagenomes</taxon>
        <taxon>ecological metagenomes</taxon>
    </lineage>
</organism>
<dbReference type="EC" id="2.1.1.44" evidence="4"/>
<comment type="caution">
    <text evidence="4">The sequence shown here is derived from an EMBL/GenBank/DDBJ whole genome shotgun (WGS) entry which is preliminary data.</text>
</comment>